<evidence type="ECO:0000313" key="1">
    <source>
        <dbReference type="EMBL" id="KAK4011102.1"/>
    </source>
</evidence>
<keyword evidence="2" id="KW-1185">Reference proteome</keyword>
<protein>
    <submittedName>
        <fullName evidence="1">Uncharacterized protein</fullName>
    </submittedName>
</protein>
<reference evidence="1 2" key="1">
    <citation type="journal article" date="2023" name="Nucleic Acids Res.">
        <title>The hologenome of Daphnia magna reveals possible DNA methylation and microbiome-mediated evolution of the host genome.</title>
        <authorList>
            <person name="Chaturvedi A."/>
            <person name="Li X."/>
            <person name="Dhandapani V."/>
            <person name="Marshall H."/>
            <person name="Kissane S."/>
            <person name="Cuenca-Cambronero M."/>
            <person name="Asole G."/>
            <person name="Calvet F."/>
            <person name="Ruiz-Romero M."/>
            <person name="Marangio P."/>
            <person name="Guigo R."/>
            <person name="Rago D."/>
            <person name="Mirbahai L."/>
            <person name="Eastwood N."/>
            <person name="Colbourne J.K."/>
            <person name="Zhou J."/>
            <person name="Mallon E."/>
            <person name="Orsini L."/>
        </authorList>
    </citation>
    <scope>NUCLEOTIDE SEQUENCE [LARGE SCALE GENOMIC DNA]</scope>
    <source>
        <strain evidence="1">LRV0_1</strain>
    </source>
</reference>
<name>A0ABQ9ZDV5_9CRUS</name>
<accession>A0ABQ9ZDV5</accession>
<dbReference type="EMBL" id="JAOYFB010000003">
    <property type="protein sequence ID" value="KAK4011102.1"/>
    <property type="molecule type" value="Genomic_DNA"/>
</dbReference>
<dbReference type="Proteomes" id="UP001234178">
    <property type="component" value="Unassembled WGS sequence"/>
</dbReference>
<sequence length="123" mass="14239">MRILQECHSACVFVDSTVVIVQQLRAVDRQQCLDCSIDKATLQGVPTENPCLQNQFTHFQHSDLENGFPVAILQLLHYSKLCIIHRNNGSFISTLLQQWMRLENFLGVRIFHGRHLILFSLKY</sequence>
<organism evidence="1 2">
    <name type="scientific">Daphnia magna</name>
    <dbReference type="NCBI Taxonomy" id="35525"/>
    <lineage>
        <taxon>Eukaryota</taxon>
        <taxon>Metazoa</taxon>
        <taxon>Ecdysozoa</taxon>
        <taxon>Arthropoda</taxon>
        <taxon>Crustacea</taxon>
        <taxon>Branchiopoda</taxon>
        <taxon>Diplostraca</taxon>
        <taxon>Cladocera</taxon>
        <taxon>Anomopoda</taxon>
        <taxon>Daphniidae</taxon>
        <taxon>Daphnia</taxon>
    </lineage>
</organism>
<gene>
    <name evidence="1" type="ORF">OUZ56_020219</name>
</gene>
<evidence type="ECO:0000313" key="2">
    <source>
        <dbReference type="Proteomes" id="UP001234178"/>
    </source>
</evidence>
<proteinExistence type="predicted"/>
<comment type="caution">
    <text evidence="1">The sequence shown here is derived from an EMBL/GenBank/DDBJ whole genome shotgun (WGS) entry which is preliminary data.</text>
</comment>